<name>A0A087SDU3_AUXPR</name>
<proteinExistence type="predicted"/>
<dbReference type="GeneID" id="23618256"/>
<dbReference type="KEGG" id="apro:F751_6865"/>
<sequence length="184" mass="19863">MTVAVTTHGYVARLVKCILYSAEYEELAHVVVGPLHTNETTLNITDMHVGQAARLHSATVSSFDWDGHAVEVFPLVMLNSPPVPPNPSPPLPPLPAFVGTVTYLPKRWGYGFKFTAGYTPWAYRIAALAPNGGVVTTFDVTPTGDPYDWSLALDAYTAPQIVTIVAFALSKQGAVSPQLTLPWV</sequence>
<dbReference type="AlphaFoldDB" id="A0A087SDU3"/>
<dbReference type="EMBL" id="KL662101">
    <property type="protein sequence ID" value="KFM23897.1"/>
    <property type="molecule type" value="Genomic_DNA"/>
</dbReference>
<dbReference type="RefSeq" id="XP_011396775.1">
    <property type="nucleotide sequence ID" value="XM_011398473.1"/>
</dbReference>
<dbReference type="Proteomes" id="UP000028924">
    <property type="component" value="Unassembled WGS sequence"/>
</dbReference>
<accession>A0A087SDU3</accession>
<keyword evidence="2" id="KW-1185">Reference proteome</keyword>
<evidence type="ECO:0000313" key="2">
    <source>
        <dbReference type="Proteomes" id="UP000028924"/>
    </source>
</evidence>
<reference evidence="1 2" key="1">
    <citation type="journal article" date="2014" name="BMC Genomics">
        <title>Oil accumulation mechanisms of the oleaginous microalga Chlorella protothecoides revealed through its genome, transcriptomes, and proteomes.</title>
        <authorList>
            <person name="Gao C."/>
            <person name="Wang Y."/>
            <person name="Shen Y."/>
            <person name="Yan D."/>
            <person name="He X."/>
            <person name="Dai J."/>
            <person name="Wu Q."/>
        </authorList>
    </citation>
    <scope>NUCLEOTIDE SEQUENCE [LARGE SCALE GENOMIC DNA]</scope>
    <source>
        <strain evidence="1 2">0710</strain>
    </source>
</reference>
<gene>
    <name evidence="1" type="ORF">F751_6865</name>
</gene>
<organism evidence="1 2">
    <name type="scientific">Auxenochlorella protothecoides</name>
    <name type="common">Green microalga</name>
    <name type="synonym">Chlorella protothecoides</name>
    <dbReference type="NCBI Taxonomy" id="3075"/>
    <lineage>
        <taxon>Eukaryota</taxon>
        <taxon>Viridiplantae</taxon>
        <taxon>Chlorophyta</taxon>
        <taxon>core chlorophytes</taxon>
        <taxon>Trebouxiophyceae</taxon>
        <taxon>Chlorellales</taxon>
        <taxon>Chlorellaceae</taxon>
        <taxon>Auxenochlorella</taxon>
    </lineage>
</organism>
<evidence type="ECO:0000313" key="1">
    <source>
        <dbReference type="EMBL" id="KFM23897.1"/>
    </source>
</evidence>
<protein>
    <submittedName>
        <fullName evidence="1">Uncharacterized protein</fullName>
    </submittedName>
</protein>